<evidence type="ECO:0000256" key="1">
    <source>
        <dbReference type="ARBA" id="ARBA00006806"/>
    </source>
</evidence>
<dbReference type="Proteomes" id="UP000231358">
    <property type="component" value="Unassembled WGS sequence"/>
</dbReference>
<comment type="subcellular location">
    <subcellularLocation>
        <location evidence="3">Cytoplasm</location>
        <location evidence="3">Cytoskeleton</location>
    </subcellularLocation>
</comment>
<comment type="caution">
    <text evidence="5">The sequence shown here is derived from an EMBL/GenBank/DDBJ whole genome shotgun (WGS) entry which is preliminary data.</text>
</comment>
<evidence type="ECO:0000313" key="6">
    <source>
        <dbReference type="Proteomes" id="UP000231358"/>
    </source>
</evidence>
<dbReference type="InterPro" id="IPR036126">
    <property type="entry name" value="TBCA_sf"/>
</dbReference>
<keyword evidence="3" id="KW-0493">Microtubule</keyword>
<keyword evidence="6" id="KW-1185">Reference proteome</keyword>
<sequence>MLLRHIKHHGATLAIGDHYLAVLRLVKEEASYHQEYQQQTERIKKLESQQGSDDENKEYMLRQERLALEETKKVLPGLKTKIEEAIAKLQGLLTEEGKKGPQSNVEHINAAKDAISKARTAEREIA</sequence>
<evidence type="ECO:0000313" key="5">
    <source>
        <dbReference type="EMBL" id="PIG80793.1"/>
    </source>
</evidence>
<keyword evidence="2 3" id="KW-0143">Chaperone</keyword>
<comment type="subunit">
    <text evidence="3">Supercomplex made of cofactors A to E. Cofactors A and D function by capturing and stabilizing tubulin in a quasi-native conformation. Cofactor E binds to the cofactor D-tubulin complex; interaction with cofactor C then causes the release of tubulin polypeptides that are committed to the native state.</text>
</comment>
<name>A0A2G7FJR4_9EURO</name>
<comment type="similarity">
    <text evidence="1 3">Belongs to the TBCA family.</text>
</comment>
<dbReference type="AlphaFoldDB" id="A0A2G7FJR4"/>
<dbReference type="Gene3D" id="1.20.58.90">
    <property type="match status" value="1"/>
</dbReference>
<evidence type="ECO:0000256" key="2">
    <source>
        <dbReference type="ARBA" id="ARBA00023186"/>
    </source>
</evidence>
<dbReference type="SUPFAM" id="SSF46988">
    <property type="entry name" value="Tubulin chaperone cofactor A"/>
    <property type="match status" value="1"/>
</dbReference>
<dbReference type="STRING" id="656916.A0A2G7FJR4"/>
<evidence type="ECO:0000256" key="3">
    <source>
        <dbReference type="RuleBase" id="RU364030"/>
    </source>
</evidence>
<keyword evidence="3" id="KW-0206">Cytoskeleton</keyword>
<accession>A0A2G7FJR4</accession>
<protein>
    <recommendedName>
        <fullName evidence="3">Tubulin-specific chaperone A</fullName>
    </recommendedName>
</protein>
<dbReference type="PANTHER" id="PTHR21500">
    <property type="entry name" value="TUBULIN-SPECIFIC CHAPERONE A"/>
    <property type="match status" value="1"/>
</dbReference>
<dbReference type="GO" id="GO:0005829">
    <property type="term" value="C:cytosol"/>
    <property type="evidence" value="ECO:0007669"/>
    <property type="project" value="TreeGrafter"/>
</dbReference>
<feature type="region of interest" description="Disordered" evidence="4">
    <location>
        <begin position="36"/>
        <end position="57"/>
    </location>
</feature>
<dbReference type="GO" id="GO:0007023">
    <property type="term" value="P:post-chaperonin tubulin folding pathway"/>
    <property type="evidence" value="ECO:0007669"/>
    <property type="project" value="UniProtKB-UniRule"/>
</dbReference>
<keyword evidence="3" id="KW-0963">Cytoplasm</keyword>
<gene>
    <name evidence="5" type="ORF">AARAC_003479</name>
</gene>
<dbReference type="EMBL" id="NEXV01000595">
    <property type="protein sequence ID" value="PIG80793.1"/>
    <property type="molecule type" value="Genomic_DNA"/>
</dbReference>
<reference evidence="5 6" key="1">
    <citation type="submission" date="2017-05" db="EMBL/GenBank/DDBJ databases">
        <title>Genome sequence for an aflatoxigenic pathogen of Argentinian peanut, Aspergillus arachidicola.</title>
        <authorList>
            <person name="Moore G."/>
            <person name="Beltz S.B."/>
            <person name="Mack B.M."/>
        </authorList>
    </citation>
    <scope>NUCLEOTIDE SEQUENCE [LARGE SCALE GENOMIC DNA]</scope>
    <source>
        <strain evidence="5 6">CBS 117610</strain>
    </source>
</reference>
<dbReference type="GO" id="GO:0007021">
    <property type="term" value="P:tubulin complex assembly"/>
    <property type="evidence" value="ECO:0007669"/>
    <property type="project" value="UniProtKB-UniRule"/>
</dbReference>
<dbReference type="InterPro" id="IPR004226">
    <property type="entry name" value="TBCA"/>
</dbReference>
<evidence type="ECO:0000256" key="4">
    <source>
        <dbReference type="SAM" id="MobiDB-lite"/>
    </source>
</evidence>
<dbReference type="Pfam" id="PF02970">
    <property type="entry name" value="TBCA"/>
    <property type="match status" value="1"/>
</dbReference>
<dbReference type="GO" id="GO:0005874">
    <property type="term" value="C:microtubule"/>
    <property type="evidence" value="ECO:0007669"/>
    <property type="project" value="UniProtKB-KW"/>
</dbReference>
<proteinExistence type="inferred from homology"/>
<organism evidence="5 6">
    <name type="scientific">Aspergillus arachidicola</name>
    <dbReference type="NCBI Taxonomy" id="656916"/>
    <lineage>
        <taxon>Eukaryota</taxon>
        <taxon>Fungi</taxon>
        <taxon>Dikarya</taxon>
        <taxon>Ascomycota</taxon>
        <taxon>Pezizomycotina</taxon>
        <taxon>Eurotiomycetes</taxon>
        <taxon>Eurotiomycetidae</taxon>
        <taxon>Eurotiales</taxon>
        <taxon>Aspergillaceae</taxon>
        <taxon>Aspergillus</taxon>
        <taxon>Aspergillus subgen. Circumdati</taxon>
    </lineage>
</organism>
<dbReference type="PANTHER" id="PTHR21500:SF0">
    <property type="entry name" value="TUBULIN-SPECIFIC CHAPERONE A"/>
    <property type="match status" value="1"/>
</dbReference>
<dbReference type="GO" id="GO:0048487">
    <property type="term" value="F:beta-tubulin binding"/>
    <property type="evidence" value="ECO:0007669"/>
    <property type="project" value="InterPro"/>
</dbReference>